<sequence length="206" mass="23566">MSEKATKTPQIRFDGYTDAWEQRELGEIAARVQGNDGRMDLPTLTISAANGWMNQKERFSGNIAGKEQKNYTLLHKGELSYNHGNSKLAKYGAVFSLETYKEALVPRVYHSFKVIDGNPKFIEYYFATKIPDRELAKLVSSGARMDGLLNINFNEFMGINLTVPNKSEQEKISNYFSNLDHLITLHQRELDSLKKMKKSLLQMMFV</sequence>
<keyword evidence="2" id="KW-0680">Restriction system</keyword>
<feature type="domain" description="Type I restriction modification DNA specificity" evidence="4">
    <location>
        <begin position="20"/>
        <end position="194"/>
    </location>
</feature>
<protein>
    <submittedName>
        <fullName evidence="5">Type I restriction enzyme, S subunit</fullName>
        <ecNumber evidence="5">3.1.21.3</ecNumber>
    </submittedName>
</protein>
<dbReference type="EC" id="3.1.21.3" evidence="5"/>
<gene>
    <name evidence="5" type="primary">hsdS</name>
    <name evidence="5" type="ORF">NCTC13767_02307</name>
</gene>
<dbReference type="Proteomes" id="UP000254510">
    <property type="component" value="Unassembled WGS sequence"/>
</dbReference>
<dbReference type="SUPFAM" id="SSF116734">
    <property type="entry name" value="DNA methylase specificity domain"/>
    <property type="match status" value="1"/>
</dbReference>
<name>A0A380K9B5_9STRE</name>
<dbReference type="GO" id="GO:0009307">
    <property type="term" value="P:DNA restriction-modification system"/>
    <property type="evidence" value="ECO:0007669"/>
    <property type="project" value="UniProtKB-KW"/>
</dbReference>
<evidence type="ECO:0000256" key="3">
    <source>
        <dbReference type="ARBA" id="ARBA00023125"/>
    </source>
</evidence>
<dbReference type="REBASE" id="418256">
    <property type="entry name" value="S1.Sga13767ORF2306P"/>
</dbReference>
<dbReference type="Gene3D" id="3.90.220.20">
    <property type="entry name" value="DNA methylase specificity domains"/>
    <property type="match status" value="1"/>
</dbReference>
<dbReference type="InterPro" id="IPR052021">
    <property type="entry name" value="Type-I_RS_S_subunit"/>
</dbReference>
<reference evidence="5 6" key="1">
    <citation type="submission" date="2018-06" db="EMBL/GenBank/DDBJ databases">
        <authorList>
            <consortium name="Pathogen Informatics"/>
            <person name="Doyle S."/>
        </authorList>
    </citation>
    <scope>NUCLEOTIDE SEQUENCE [LARGE SCALE GENOMIC DNA]</scope>
    <source>
        <strain evidence="5 6">NCTC13767</strain>
    </source>
</reference>
<dbReference type="EMBL" id="UHFM01000006">
    <property type="protein sequence ID" value="SUN61511.1"/>
    <property type="molecule type" value="Genomic_DNA"/>
</dbReference>
<evidence type="ECO:0000256" key="2">
    <source>
        <dbReference type="ARBA" id="ARBA00022747"/>
    </source>
</evidence>
<dbReference type="GO" id="GO:0003677">
    <property type="term" value="F:DNA binding"/>
    <property type="evidence" value="ECO:0007669"/>
    <property type="project" value="UniProtKB-KW"/>
</dbReference>
<keyword evidence="3" id="KW-0238">DNA-binding</keyword>
<keyword evidence="5" id="KW-0378">Hydrolase</keyword>
<proteinExistence type="inferred from homology"/>
<dbReference type="Pfam" id="PF01420">
    <property type="entry name" value="Methylase_S"/>
    <property type="match status" value="1"/>
</dbReference>
<dbReference type="GO" id="GO:0009035">
    <property type="term" value="F:type I site-specific deoxyribonuclease activity"/>
    <property type="evidence" value="ECO:0007669"/>
    <property type="project" value="UniProtKB-EC"/>
</dbReference>
<dbReference type="PANTHER" id="PTHR30408">
    <property type="entry name" value="TYPE-1 RESTRICTION ENZYME ECOKI SPECIFICITY PROTEIN"/>
    <property type="match status" value="1"/>
</dbReference>
<comment type="similarity">
    <text evidence="1">Belongs to the type-I restriction system S methylase family.</text>
</comment>
<evidence type="ECO:0000313" key="6">
    <source>
        <dbReference type="Proteomes" id="UP000254510"/>
    </source>
</evidence>
<dbReference type="PANTHER" id="PTHR30408:SF12">
    <property type="entry name" value="TYPE I RESTRICTION ENZYME MJAVIII SPECIFICITY SUBUNIT"/>
    <property type="match status" value="1"/>
</dbReference>
<dbReference type="AlphaFoldDB" id="A0A380K9B5"/>
<organism evidence="5 6">
    <name type="scientific">Streptococcus gallolyticus</name>
    <dbReference type="NCBI Taxonomy" id="315405"/>
    <lineage>
        <taxon>Bacteria</taxon>
        <taxon>Bacillati</taxon>
        <taxon>Bacillota</taxon>
        <taxon>Bacilli</taxon>
        <taxon>Lactobacillales</taxon>
        <taxon>Streptococcaceae</taxon>
        <taxon>Streptococcus</taxon>
    </lineage>
</organism>
<evidence type="ECO:0000313" key="5">
    <source>
        <dbReference type="EMBL" id="SUN61511.1"/>
    </source>
</evidence>
<accession>A0A380K9B5</accession>
<evidence type="ECO:0000256" key="1">
    <source>
        <dbReference type="ARBA" id="ARBA00010923"/>
    </source>
</evidence>
<dbReference type="InterPro" id="IPR044946">
    <property type="entry name" value="Restrct_endonuc_typeI_TRD_sf"/>
</dbReference>
<evidence type="ECO:0000259" key="4">
    <source>
        <dbReference type="Pfam" id="PF01420"/>
    </source>
</evidence>
<dbReference type="InterPro" id="IPR000055">
    <property type="entry name" value="Restrct_endonuc_typeI_TRD"/>
</dbReference>